<feature type="non-terminal residue" evidence="1">
    <location>
        <position position="1"/>
    </location>
</feature>
<organism evidence="1 3">
    <name type="scientific">Didymodactylos carnosus</name>
    <dbReference type="NCBI Taxonomy" id="1234261"/>
    <lineage>
        <taxon>Eukaryota</taxon>
        <taxon>Metazoa</taxon>
        <taxon>Spiralia</taxon>
        <taxon>Gnathifera</taxon>
        <taxon>Rotifera</taxon>
        <taxon>Eurotatoria</taxon>
        <taxon>Bdelloidea</taxon>
        <taxon>Philodinida</taxon>
        <taxon>Philodinidae</taxon>
        <taxon>Didymodactylos</taxon>
    </lineage>
</organism>
<evidence type="ECO:0000313" key="3">
    <source>
        <dbReference type="Proteomes" id="UP000663829"/>
    </source>
</evidence>
<dbReference type="EMBL" id="CAJOBC010104956">
    <property type="protein sequence ID" value="CAF4494772.1"/>
    <property type="molecule type" value="Genomic_DNA"/>
</dbReference>
<evidence type="ECO:0000313" key="1">
    <source>
        <dbReference type="EMBL" id="CAF1611667.1"/>
    </source>
</evidence>
<dbReference type="Proteomes" id="UP000663829">
    <property type="component" value="Unassembled WGS sequence"/>
</dbReference>
<name>A0A816BKL2_9BILA</name>
<sequence>QKGANDMITSTDLIENINKIDLSLLTRLINAINQHRQNDDLSTDICSEQTSLIKTTTPDVLEKTSFAYKKLINEGYIIIDRLGAIGISVYIVHCWLKEGIRLVKRLSYRTADEDIRKK</sequence>
<gene>
    <name evidence="1" type="ORF">GPM918_LOCUS43120</name>
    <name evidence="2" type="ORF">SRO942_LOCUS44521</name>
</gene>
<reference evidence="1" key="1">
    <citation type="submission" date="2021-02" db="EMBL/GenBank/DDBJ databases">
        <authorList>
            <person name="Nowell W R."/>
        </authorList>
    </citation>
    <scope>NUCLEOTIDE SEQUENCE</scope>
</reference>
<accession>A0A816BKL2</accession>
<comment type="caution">
    <text evidence="1">The sequence shown here is derived from an EMBL/GenBank/DDBJ whole genome shotgun (WGS) entry which is preliminary data.</text>
</comment>
<protein>
    <submittedName>
        <fullName evidence="1">Uncharacterized protein</fullName>
    </submittedName>
</protein>
<evidence type="ECO:0000313" key="2">
    <source>
        <dbReference type="EMBL" id="CAF4494772.1"/>
    </source>
</evidence>
<dbReference type="AlphaFoldDB" id="A0A816BKL2"/>
<keyword evidence="3" id="KW-1185">Reference proteome</keyword>
<dbReference type="EMBL" id="CAJNOQ010038183">
    <property type="protein sequence ID" value="CAF1611667.1"/>
    <property type="molecule type" value="Genomic_DNA"/>
</dbReference>
<proteinExistence type="predicted"/>
<dbReference type="Proteomes" id="UP000681722">
    <property type="component" value="Unassembled WGS sequence"/>
</dbReference>
<feature type="non-terminal residue" evidence="1">
    <location>
        <position position="118"/>
    </location>
</feature>